<dbReference type="AlphaFoldDB" id="A0A1F5H3W8"/>
<evidence type="ECO:0008006" key="7">
    <source>
        <dbReference type="Google" id="ProtNLM"/>
    </source>
</evidence>
<evidence type="ECO:0000313" key="5">
    <source>
        <dbReference type="EMBL" id="OGD98737.1"/>
    </source>
</evidence>
<comment type="similarity">
    <text evidence="1">Belongs to the peptidase S51 family.</text>
</comment>
<keyword evidence="3" id="KW-0378">Hydrolase</keyword>
<dbReference type="SUPFAM" id="SSF52317">
    <property type="entry name" value="Class I glutamine amidotransferase-like"/>
    <property type="match status" value="1"/>
</dbReference>
<evidence type="ECO:0000256" key="4">
    <source>
        <dbReference type="ARBA" id="ARBA00022825"/>
    </source>
</evidence>
<comment type="caution">
    <text evidence="5">The sequence shown here is derived from an EMBL/GenBank/DDBJ whole genome shotgun (WGS) entry which is preliminary data.</text>
</comment>
<dbReference type="Proteomes" id="UP000177039">
    <property type="component" value="Unassembled WGS sequence"/>
</dbReference>
<dbReference type="Pfam" id="PF03575">
    <property type="entry name" value="Peptidase_S51"/>
    <property type="match status" value="1"/>
</dbReference>
<dbReference type="GO" id="GO:0006508">
    <property type="term" value="P:proteolysis"/>
    <property type="evidence" value="ECO:0007669"/>
    <property type="project" value="UniProtKB-KW"/>
</dbReference>
<accession>A0A1F5H3W8</accession>
<keyword evidence="2" id="KW-0645">Protease</keyword>
<evidence type="ECO:0000256" key="2">
    <source>
        <dbReference type="ARBA" id="ARBA00022670"/>
    </source>
</evidence>
<dbReference type="PANTHER" id="PTHR20842:SF0">
    <property type="entry name" value="ALPHA-ASPARTYL DIPEPTIDASE"/>
    <property type="match status" value="1"/>
</dbReference>
<dbReference type="Gene3D" id="3.40.50.880">
    <property type="match status" value="1"/>
</dbReference>
<dbReference type="EMBL" id="MFBT01000032">
    <property type="protein sequence ID" value="OGD98737.1"/>
    <property type="molecule type" value="Genomic_DNA"/>
</dbReference>
<evidence type="ECO:0000313" key="6">
    <source>
        <dbReference type="Proteomes" id="UP000177039"/>
    </source>
</evidence>
<dbReference type="InterPro" id="IPR029062">
    <property type="entry name" value="Class_I_gatase-like"/>
</dbReference>
<evidence type="ECO:0000256" key="1">
    <source>
        <dbReference type="ARBA" id="ARBA00006534"/>
    </source>
</evidence>
<reference evidence="5 6" key="1">
    <citation type="journal article" date="2016" name="Nat. Commun.">
        <title>Thousands of microbial genomes shed light on interconnected biogeochemical processes in an aquifer system.</title>
        <authorList>
            <person name="Anantharaman K."/>
            <person name="Brown C.T."/>
            <person name="Hug L.A."/>
            <person name="Sharon I."/>
            <person name="Castelle C.J."/>
            <person name="Probst A.J."/>
            <person name="Thomas B.C."/>
            <person name="Singh A."/>
            <person name="Wilkins M.J."/>
            <person name="Karaoz U."/>
            <person name="Brodie E.L."/>
            <person name="Williams K.H."/>
            <person name="Hubbard S.S."/>
            <person name="Banfield J.F."/>
        </authorList>
    </citation>
    <scope>NUCLEOTIDE SEQUENCE [LARGE SCALE GENOMIC DNA]</scope>
</reference>
<evidence type="ECO:0000256" key="3">
    <source>
        <dbReference type="ARBA" id="ARBA00022801"/>
    </source>
</evidence>
<protein>
    <recommendedName>
        <fullName evidence="7">Peptidase S51</fullName>
    </recommendedName>
</protein>
<dbReference type="InterPro" id="IPR005320">
    <property type="entry name" value="Peptidase_S51"/>
</dbReference>
<sequence length="222" mass="25137">MKLLLTSNGLANETIVKALHELIGRSFNKTKLAFIPTAANVEEGDKLWLIDDLTRCKNLGFAMVDIVDISALPKNFWQPRIEEADVLLFGGGNVFHLMYWLNKSSLSKLLPNLLEERVYIGISAGSMVCSKRILLSQSKRLYYEDIKGKHKGQRGLGFVNFQIRPHLNNQYFPKVRAENLKKLAKEIPEPIYALDDGMALKVVDERVEVVGEGEYLLFNSNI</sequence>
<dbReference type="PANTHER" id="PTHR20842">
    <property type="entry name" value="PROTEASE S51 ALPHA-ASPARTYL DIPEPTIDASE"/>
    <property type="match status" value="1"/>
</dbReference>
<gene>
    <name evidence="5" type="ORF">A3B54_04820</name>
</gene>
<name>A0A1F5H3W8_9BACT</name>
<dbReference type="GO" id="GO:0008236">
    <property type="term" value="F:serine-type peptidase activity"/>
    <property type="evidence" value="ECO:0007669"/>
    <property type="project" value="UniProtKB-KW"/>
</dbReference>
<keyword evidence="4" id="KW-0720">Serine protease</keyword>
<organism evidence="5 6">
    <name type="scientific">Candidatus Curtissbacteria bacterium RIFCSPLOWO2_01_FULL_42_50</name>
    <dbReference type="NCBI Taxonomy" id="1797730"/>
    <lineage>
        <taxon>Bacteria</taxon>
        <taxon>Candidatus Curtissiibacteriota</taxon>
    </lineage>
</organism>
<proteinExistence type="inferred from homology"/>